<accession>A0AAV2A7E7</accession>
<protein>
    <submittedName>
        <fullName evidence="1">Uncharacterized protein</fullName>
    </submittedName>
</protein>
<dbReference type="Proteomes" id="UP001497382">
    <property type="component" value="Unassembled WGS sequence"/>
</dbReference>
<dbReference type="AlphaFoldDB" id="A0AAV2A7E7"/>
<gene>
    <name evidence="1" type="ORF">LARSCL_LOCUS10674</name>
</gene>
<keyword evidence="2" id="KW-1185">Reference proteome</keyword>
<organism evidence="1 2">
    <name type="scientific">Larinioides sclopetarius</name>
    <dbReference type="NCBI Taxonomy" id="280406"/>
    <lineage>
        <taxon>Eukaryota</taxon>
        <taxon>Metazoa</taxon>
        <taxon>Ecdysozoa</taxon>
        <taxon>Arthropoda</taxon>
        <taxon>Chelicerata</taxon>
        <taxon>Arachnida</taxon>
        <taxon>Araneae</taxon>
        <taxon>Araneomorphae</taxon>
        <taxon>Entelegynae</taxon>
        <taxon>Araneoidea</taxon>
        <taxon>Araneidae</taxon>
        <taxon>Larinioides</taxon>
    </lineage>
</organism>
<comment type="caution">
    <text evidence="1">The sequence shown here is derived from an EMBL/GenBank/DDBJ whole genome shotgun (WGS) entry which is preliminary data.</text>
</comment>
<name>A0AAV2A7E7_9ARAC</name>
<sequence length="73" mass="8384">MLQLNRSSRALQDLLQPIGAYNSRHSEHMIKNLSNRQPQLSSCVTHSPFLGQEKKQLRDGAHVDNVLKEEFWG</sequence>
<proteinExistence type="predicted"/>
<reference evidence="1 2" key="1">
    <citation type="submission" date="2024-04" db="EMBL/GenBank/DDBJ databases">
        <authorList>
            <person name="Rising A."/>
            <person name="Reimegard J."/>
            <person name="Sonavane S."/>
            <person name="Akerstrom W."/>
            <person name="Nylinder S."/>
            <person name="Hedman E."/>
            <person name="Kallberg Y."/>
        </authorList>
    </citation>
    <scope>NUCLEOTIDE SEQUENCE [LARGE SCALE GENOMIC DNA]</scope>
</reference>
<evidence type="ECO:0000313" key="1">
    <source>
        <dbReference type="EMBL" id="CAL1279922.1"/>
    </source>
</evidence>
<evidence type="ECO:0000313" key="2">
    <source>
        <dbReference type="Proteomes" id="UP001497382"/>
    </source>
</evidence>
<dbReference type="EMBL" id="CAXIEN010000126">
    <property type="protein sequence ID" value="CAL1279922.1"/>
    <property type="molecule type" value="Genomic_DNA"/>
</dbReference>